<proteinExistence type="predicted"/>
<feature type="domain" description="DUF6699" evidence="1">
    <location>
        <begin position="77"/>
        <end position="211"/>
    </location>
</feature>
<dbReference type="Pfam" id="PF20415">
    <property type="entry name" value="DUF6699"/>
    <property type="match status" value="1"/>
</dbReference>
<dbReference type="AlphaFoldDB" id="A0AAD7MVK0"/>
<evidence type="ECO:0000259" key="1">
    <source>
        <dbReference type="Pfam" id="PF20415"/>
    </source>
</evidence>
<sequence>MPGRVRWSAANIFHSPPPPLASPSSSSAASSEGPLTPPVVYAGLPGPTPFIPHPPHYAPRTTGRAHNLIAFSNPPLLNYDVSLHPSSISTHYRGVPTAGFLDPATYPPEPLITLMTPHIPWPVTVAAANGRYATVSDVLNAVYCCLRVNVTHGEFLTLGTHKLMHQVSEAYRRRCERLRGHRGYREEKQSGIRRIDFLMGYTKFKGISPGRSSDVWQLHIS</sequence>
<organism evidence="2 3">
    <name type="scientific">Mycena metata</name>
    <dbReference type="NCBI Taxonomy" id="1033252"/>
    <lineage>
        <taxon>Eukaryota</taxon>
        <taxon>Fungi</taxon>
        <taxon>Dikarya</taxon>
        <taxon>Basidiomycota</taxon>
        <taxon>Agaricomycotina</taxon>
        <taxon>Agaricomycetes</taxon>
        <taxon>Agaricomycetidae</taxon>
        <taxon>Agaricales</taxon>
        <taxon>Marasmiineae</taxon>
        <taxon>Mycenaceae</taxon>
        <taxon>Mycena</taxon>
    </lineage>
</organism>
<reference evidence="2" key="1">
    <citation type="submission" date="2023-03" db="EMBL/GenBank/DDBJ databases">
        <title>Massive genome expansion in bonnet fungi (Mycena s.s.) driven by repeated elements and novel gene families across ecological guilds.</title>
        <authorList>
            <consortium name="Lawrence Berkeley National Laboratory"/>
            <person name="Harder C.B."/>
            <person name="Miyauchi S."/>
            <person name="Viragh M."/>
            <person name="Kuo A."/>
            <person name="Thoen E."/>
            <person name="Andreopoulos B."/>
            <person name="Lu D."/>
            <person name="Skrede I."/>
            <person name="Drula E."/>
            <person name="Henrissat B."/>
            <person name="Morin E."/>
            <person name="Kohler A."/>
            <person name="Barry K."/>
            <person name="LaButti K."/>
            <person name="Morin E."/>
            <person name="Salamov A."/>
            <person name="Lipzen A."/>
            <person name="Mereny Z."/>
            <person name="Hegedus B."/>
            <person name="Baldrian P."/>
            <person name="Stursova M."/>
            <person name="Weitz H."/>
            <person name="Taylor A."/>
            <person name="Grigoriev I.V."/>
            <person name="Nagy L.G."/>
            <person name="Martin F."/>
            <person name="Kauserud H."/>
        </authorList>
    </citation>
    <scope>NUCLEOTIDE SEQUENCE</scope>
    <source>
        <strain evidence="2">CBHHK182m</strain>
    </source>
</reference>
<name>A0AAD7MVK0_9AGAR</name>
<keyword evidence="3" id="KW-1185">Reference proteome</keyword>
<comment type="caution">
    <text evidence="2">The sequence shown here is derived from an EMBL/GenBank/DDBJ whole genome shotgun (WGS) entry which is preliminary data.</text>
</comment>
<dbReference type="EMBL" id="JARKIB010000134">
    <property type="protein sequence ID" value="KAJ7734128.1"/>
    <property type="molecule type" value="Genomic_DNA"/>
</dbReference>
<evidence type="ECO:0000313" key="2">
    <source>
        <dbReference type="EMBL" id="KAJ7734128.1"/>
    </source>
</evidence>
<protein>
    <recommendedName>
        <fullName evidence="1">DUF6699 domain-containing protein</fullName>
    </recommendedName>
</protein>
<gene>
    <name evidence="2" type="ORF">B0H16DRAFT_1578372</name>
</gene>
<evidence type="ECO:0000313" key="3">
    <source>
        <dbReference type="Proteomes" id="UP001215598"/>
    </source>
</evidence>
<dbReference type="InterPro" id="IPR046522">
    <property type="entry name" value="DUF6699"/>
</dbReference>
<dbReference type="Proteomes" id="UP001215598">
    <property type="component" value="Unassembled WGS sequence"/>
</dbReference>
<accession>A0AAD7MVK0</accession>